<sequence length="250" mass="28866">MVYVHHNARINGIDHKRHRKSVRLLNTFYTRVQQSILRHRQKDEYGASRNVRDAWISDNTLEKNKFSAKTRKDLDNSKLNFDAREIIGDDEILEDMRTRAESSMANERDNQNEQDGGIALEESREQALKDLDDLRYEDFTDKDIPPPTNAYNVDFDADDITRTHPHGSSSMASMDNENGDDSVLLEVDESTALRWDVGCIKLYELNEQFPRRRLPMVHLNEPGVLLSTNKLRNLVEIYSVLVTSGDSTQQ</sequence>
<feature type="region of interest" description="Disordered" evidence="1">
    <location>
        <begin position="100"/>
        <end position="121"/>
    </location>
</feature>
<keyword evidence="3" id="KW-1185">Reference proteome</keyword>
<organism evidence="2 3">
    <name type="scientific">Riccia fluitans</name>
    <dbReference type="NCBI Taxonomy" id="41844"/>
    <lineage>
        <taxon>Eukaryota</taxon>
        <taxon>Viridiplantae</taxon>
        <taxon>Streptophyta</taxon>
        <taxon>Embryophyta</taxon>
        <taxon>Marchantiophyta</taxon>
        <taxon>Marchantiopsida</taxon>
        <taxon>Marchantiidae</taxon>
        <taxon>Marchantiales</taxon>
        <taxon>Ricciaceae</taxon>
        <taxon>Riccia</taxon>
    </lineage>
</organism>
<evidence type="ECO:0000313" key="2">
    <source>
        <dbReference type="EMBL" id="KAL2644752.1"/>
    </source>
</evidence>
<dbReference type="AlphaFoldDB" id="A0ABD1ZDN6"/>
<comment type="caution">
    <text evidence="2">The sequence shown here is derived from an EMBL/GenBank/DDBJ whole genome shotgun (WGS) entry which is preliminary data.</text>
</comment>
<gene>
    <name evidence="2" type="ORF">R1flu_012339</name>
</gene>
<evidence type="ECO:0000256" key="1">
    <source>
        <dbReference type="SAM" id="MobiDB-lite"/>
    </source>
</evidence>
<accession>A0ABD1ZDN6</accession>
<name>A0ABD1ZDN6_9MARC</name>
<evidence type="ECO:0000313" key="3">
    <source>
        <dbReference type="Proteomes" id="UP001605036"/>
    </source>
</evidence>
<dbReference type="Proteomes" id="UP001605036">
    <property type="component" value="Unassembled WGS sequence"/>
</dbReference>
<proteinExistence type="predicted"/>
<feature type="compositionally biased region" description="Basic and acidic residues" evidence="1">
    <location>
        <begin position="100"/>
        <end position="111"/>
    </location>
</feature>
<reference evidence="2 3" key="1">
    <citation type="submission" date="2024-09" db="EMBL/GenBank/DDBJ databases">
        <title>Chromosome-scale assembly of Riccia fluitans.</title>
        <authorList>
            <person name="Paukszto L."/>
            <person name="Sawicki J."/>
            <person name="Karawczyk K."/>
            <person name="Piernik-Szablinska J."/>
            <person name="Szczecinska M."/>
            <person name="Mazdziarz M."/>
        </authorList>
    </citation>
    <scope>NUCLEOTIDE SEQUENCE [LARGE SCALE GENOMIC DNA]</scope>
    <source>
        <strain evidence="2">Rf_01</strain>
        <tissue evidence="2">Aerial parts of the thallus</tissue>
    </source>
</reference>
<dbReference type="EMBL" id="JBHFFA010000002">
    <property type="protein sequence ID" value="KAL2644752.1"/>
    <property type="molecule type" value="Genomic_DNA"/>
</dbReference>
<protein>
    <submittedName>
        <fullName evidence="2">Uncharacterized protein</fullName>
    </submittedName>
</protein>